<dbReference type="AlphaFoldDB" id="A0A545UIR9"/>
<keyword evidence="2" id="KW-0812">Transmembrane</keyword>
<accession>A0A545UIR9</accession>
<sequence>MKQWNKEDLILFYYGELEQEQQQSLGNALTESVQLQREYAELCDFLDNSVNLEVTEPDSDLNHNIMESIYDIADQQKKRAENQTKQSERDNSEANHKADHQSTLMSGFASWLKQIKWVSSTGWTNSAGAVMATLLLVVSVFYLGRMSVSGPDISEQVAQNSENTQAEQTSKKIAFDQQASRRVMLTNVSAHLEMSDRLFTLVSNGNGDLPEQIEERQQVIEELVALNRLYRRIAEKSGDNQLASVLQQMESILLELNHIEKSATSSDWQNIRDRVDNADLLFKLRVTNKKLNKEII</sequence>
<organism evidence="3 4">
    <name type="scientific">Aliikangiella coralliicola</name>
    <dbReference type="NCBI Taxonomy" id="2592383"/>
    <lineage>
        <taxon>Bacteria</taxon>
        <taxon>Pseudomonadati</taxon>
        <taxon>Pseudomonadota</taxon>
        <taxon>Gammaproteobacteria</taxon>
        <taxon>Oceanospirillales</taxon>
        <taxon>Pleioneaceae</taxon>
        <taxon>Aliikangiella</taxon>
    </lineage>
</organism>
<dbReference type="RefSeq" id="WP_142891422.1">
    <property type="nucleotide sequence ID" value="NZ_ML660160.1"/>
</dbReference>
<feature type="region of interest" description="Disordered" evidence="1">
    <location>
        <begin position="76"/>
        <end position="99"/>
    </location>
</feature>
<evidence type="ECO:0000256" key="1">
    <source>
        <dbReference type="SAM" id="MobiDB-lite"/>
    </source>
</evidence>
<dbReference type="EMBL" id="VIKS01000001">
    <property type="protein sequence ID" value="TQV89358.1"/>
    <property type="molecule type" value="Genomic_DNA"/>
</dbReference>
<keyword evidence="4" id="KW-1185">Reference proteome</keyword>
<keyword evidence="2" id="KW-1133">Transmembrane helix</keyword>
<evidence type="ECO:0000313" key="4">
    <source>
        <dbReference type="Proteomes" id="UP000315439"/>
    </source>
</evidence>
<evidence type="ECO:0000313" key="3">
    <source>
        <dbReference type="EMBL" id="TQV89358.1"/>
    </source>
</evidence>
<gene>
    <name evidence="3" type="ORF">FLL46_00300</name>
</gene>
<protein>
    <submittedName>
        <fullName evidence="3">Uncharacterized protein</fullName>
    </submittedName>
</protein>
<feature type="transmembrane region" description="Helical" evidence="2">
    <location>
        <begin position="123"/>
        <end position="144"/>
    </location>
</feature>
<evidence type="ECO:0000256" key="2">
    <source>
        <dbReference type="SAM" id="Phobius"/>
    </source>
</evidence>
<dbReference type="Proteomes" id="UP000315439">
    <property type="component" value="Unassembled WGS sequence"/>
</dbReference>
<name>A0A545UIR9_9GAMM</name>
<proteinExistence type="predicted"/>
<reference evidence="3 4" key="1">
    <citation type="submission" date="2019-07" db="EMBL/GenBank/DDBJ databases">
        <title>Draft genome for Aliikangiella sp. M105.</title>
        <authorList>
            <person name="Wang G."/>
        </authorList>
    </citation>
    <scope>NUCLEOTIDE SEQUENCE [LARGE SCALE GENOMIC DNA]</scope>
    <source>
        <strain evidence="3 4">M105</strain>
    </source>
</reference>
<keyword evidence="2" id="KW-0472">Membrane</keyword>
<dbReference type="OrthoDB" id="9853255at2"/>
<comment type="caution">
    <text evidence="3">The sequence shown here is derived from an EMBL/GenBank/DDBJ whole genome shotgun (WGS) entry which is preliminary data.</text>
</comment>